<accession>A0A0F7SU74</accession>
<reference evidence="2" key="1">
    <citation type="submission" date="2014-08" db="EMBL/GenBank/DDBJ databases">
        <authorList>
            <person name="Sharma Rahul"/>
            <person name="Thines Marco"/>
        </authorList>
    </citation>
    <scope>NUCLEOTIDE SEQUENCE</scope>
</reference>
<dbReference type="EMBL" id="LN483157">
    <property type="protein sequence ID" value="CED83548.1"/>
    <property type="molecule type" value="Genomic_DNA"/>
</dbReference>
<organism evidence="2">
    <name type="scientific">Phaffia rhodozyma</name>
    <name type="common">Yeast</name>
    <name type="synonym">Xanthophyllomyces dendrorhous</name>
    <dbReference type="NCBI Taxonomy" id="264483"/>
    <lineage>
        <taxon>Eukaryota</taxon>
        <taxon>Fungi</taxon>
        <taxon>Dikarya</taxon>
        <taxon>Basidiomycota</taxon>
        <taxon>Agaricomycotina</taxon>
        <taxon>Tremellomycetes</taxon>
        <taxon>Cystofilobasidiales</taxon>
        <taxon>Mrakiaceae</taxon>
        <taxon>Phaffia</taxon>
    </lineage>
</organism>
<dbReference type="AlphaFoldDB" id="A0A0F7SU74"/>
<sequence>MMVVALERTYPSTKVKRTTKKEQTRTKGRRRKDKNQGRGQKGNGKGRAYLFPSTLNVNVCLKNCAV</sequence>
<evidence type="ECO:0000256" key="1">
    <source>
        <dbReference type="SAM" id="MobiDB-lite"/>
    </source>
</evidence>
<feature type="region of interest" description="Disordered" evidence="1">
    <location>
        <begin position="1"/>
        <end position="48"/>
    </location>
</feature>
<protein>
    <submittedName>
        <fullName evidence="2">Uncharacterized protein</fullName>
    </submittedName>
</protein>
<name>A0A0F7SU74_PHARH</name>
<evidence type="ECO:0000313" key="2">
    <source>
        <dbReference type="EMBL" id="CED83548.1"/>
    </source>
</evidence>
<proteinExistence type="predicted"/>